<organism evidence="2 3">
    <name type="scientific">Mucilaginibacter gynuensis</name>
    <dbReference type="NCBI Taxonomy" id="1302236"/>
    <lineage>
        <taxon>Bacteria</taxon>
        <taxon>Pseudomonadati</taxon>
        <taxon>Bacteroidota</taxon>
        <taxon>Sphingobacteriia</taxon>
        <taxon>Sphingobacteriales</taxon>
        <taxon>Sphingobacteriaceae</taxon>
        <taxon>Mucilaginibacter</taxon>
    </lineage>
</organism>
<evidence type="ECO:0000313" key="2">
    <source>
        <dbReference type="EMBL" id="GAA4327417.1"/>
    </source>
</evidence>
<gene>
    <name evidence="2" type="ORF">GCM10023149_30780</name>
</gene>
<feature type="transmembrane region" description="Helical" evidence="1">
    <location>
        <begin position="15"/>
        <end position="32"/>
    </location>
</feature>
<accession>A0ABP8GNC4</accession>
<proteinExistence type="predicted"/>
<sequence length="106" mass="12476">MNTPNDDELEKARKFPWQWLVFILFGVIGYLFKEYQVKDLVGDDGCKERVATLLKVIPKKDSLIGYWQSKYLNEVESNMKYFKNLDSSNRQTLQEPAKALLKKIKE</sequence>
<keyword evidence="1" id="KW-0472">Membrane</keyword>
<keyword evidence="1" id="KW-0812">Transmembrane</keyword>
<dbReference type="EMBL" id="BAABFT010000008">
    <property type="protein sequence ID" value="GAA4327417.1"/>
    <property type="molecule type" value="Genomic_DNA"/>
</dbReference>
<keyword evidence="3" id="KW-1185">Reference proteome</keyword>
<dbReference type="Proteomes" id="UP001500582">
    <property type="component" value="Unassembled WGS sequence"/>
</dbReference>
<evidence type="ECO:0000313" key="3">
    <source>
        <dbReference type="Proteomes" id="UP001500582"/>
    </source>
</evidence>
<protein>
    <submittedName>
        <fullName evidence="2">Uncharacterized protein</fullName>
    </submittedName>
</protein>
<reference evidence="3" key="1">
    <citation type="journal article" date="2019" name="Int. J. Syst. Evol. Microbiol.">
        <title>The Global Catalogue of Microorganisms (GCM) 10K type strain sequencing project: providing services to taxonomists for standard genome sequencing and annotation.</title>
        <authorList>
            <consortium name="The Broad Institute Genomics Platform"/>
            <consortium name="The Broad Institute Genome Sequencing Center for Infectious Disease"/>
            <person name="Wu L."/>
            <person name="Ma J."/>
        </authorList>
    </citation>
    <scope>NUCLEOTIDE SEQUENCE [LARGE SCALE GENOMIC DNA]</scope>
    <source>
        <strain evidence="3">JCM 17705</strain>
    </source>
</reference>
<name>A0ABP8GNC4_9SPHI</name>
<dbReference type="RefSeq" id="WP_345212014.1">
    <property type="nucleotide sequence ID" value="NZ_BAABFT010000008.1"/>
</dbReference>
<keyword evidence="1" id="KW-1133">Transmembrane helix</keyword>
<comment type="caution">
    <text evidence="2">The sequence shown here is derived from an EMBL/GenBank/DDBJ whole genome shotgun (WGS) entry which is preliminary data.</text>
</comment>
<evidence type="ECO:0000256" key="1">
    <source>
        <dbReference type="SAM" id="Phobius"/>
    </source>
</evidence>